<evidence type="ECO:0000256" key="2">
    <source>
        <dbReference type="SAM" id="Phobius"/>
    </source>
</evidence>
<reference evidence="3" key="1">
    <citation type="journal article" date="2013" name="Genome Biol.">
        <title>Reference genomes and transcriptomes of Nicotiana sylvestris and Nicotiana tomentosiformis.</title>
        <authorList>
            <person name="Sierro N."/>
            <person name="Battey J.N."/>
            <person name="Ouadi S."/>
            <person name="Bovet L."/>
            <person name="Goepfert S."/>
            <person name="Bakaher N."/>
            <person name="Peitsch M.C."/>
            <person name="Ivanov N.V."/>
        </authorList>
    </citation>
    <scope>NUCLEOTIDE SEQUENCE [LARGE SCALE GENOMIC DNA]</scope>
</reference>
<keyword evidence="2" id="KW-0472">Membrane</keyword>
<accession>A0A1U7WBK5</accession>
<dbReference type="InterPro" id="IPR011905">
    <property type="entry name" value="GlrX-like_pln_2"/>
</dbReference>
<keyword evidence="2" id="KW-0812">Transmembrane</keyword>
<keyword evidence="1" id="KW-0676">Redox-active center</keyword>
<reference evidence="4" key="2">
    <citation type="submission" date="2025-08" db="UniProtKB">
        <authorList>
            <consortium name="RefSeq"/>
        </authorList>
    </citation>
    <scope>IDENTIFICATION</scope>
    <source>
        <tissue evidence="4">Leaf</tissue>
    </source>
</reference>
<dbReference type="AlphaFoldDB" id="A0A1U7WBK5"/>
<feature type="transmembrane region" description="Helical" evidence="2">
    <location>
        <begin position="81"/>
        <end position="107"/>
    </location>
</feature>
<name>A0A1U7WBK5_NICSY</name>
<protein>
    <submittedName>
        <fullName evidence="4">Uncharacterized protein LOC104222506</fullName>
    </submittedName>
</protein>
<evidence type="ECO:0000256" key="1">
    <source>
        <dbReference type="ARBA" id="ARBA00023284"/>
    </source>
</evidence>
<dbReference type="STRING" id="4096.A0A1U7WBK5"/>
<dbReference type="eggNOG" id="KOG1752">
    <property type="taxonomic scope" value="Eukaryota"/>
</dbReference>
<evidence type="ECO:0000313" key="4">
    <source>
        <dbReference type="RefSeq" id="XP_009772039.1"/>
    </source>
</evidence>
<evidence type="ECO:0000313" key="3">
    <source>
        <dbReference type="Proteomes" id="UP000189701"/>
    </source>
</evidence>
<dbReference type="PANTHER" id="PTHR10168">
    <property type="entry name" value="GLUTAREDOXIN"/>
    <property type="match status" value="1"/>
</dbReference>
<proteinExistence type="predicted"/>
<keyword evidence="3" id="KW-1185">Reference proteome</keyword>
<sequence length="468" mass="51256">MPEVKAGQRVVKDHSYVKCPSQFHGHMCEAYIATMKPRNHLQVALDEKNRSFFGYGVLRAECGLIARIVCIYVSAQRRDWFSIWIAGQLIWSSCLFVSPAAGCTAMIRVRYMQSQLYNQIVSDRCKVVATSVPSSAVGHKESFPSPSLQYASICLRKGETGSAFGFLVTSSVAGCIAMMRVVHSCTPICRFQSFEEAKVRDSLDVCNLINFTISQCTLGKLAKSGAYPRPHSDRVGSLRWMYNNDEGSSISVLRRSKSSHPDLAVHTLSLLQLFNTLFVVLKRQSIRGIARKSMNAQMLNRFTSSTTLFATIVNNQIPAKSFKTDVATVQKIEAGAVMTAAGASALAPNFQLAPGLVRLTLGAPPELSENPVVIFARSPCCMCHVMKRLLISAVSVHPTVIELEEDEIAALRSSGAAAEDGGGNGPPEMFMGGHASVDEKASWHFTLVVDLFVSLWKSVLSLIIWYCN</sequence>
<organism evidence="3 4">
    <name type="scientific">Nicotiana sylvestris</name>
    <name type="common">Wood tobacco</name>
    <name type="synonym">South American tobacco</name>
    <dbReference type="NCBI Taxonomy" id="4096"/>
    <lineage>
        <taxon>Eukaryota</taxon>
        <taxon>Viridiplantae</taxon>
        <taxon>Streptophyta</taxon>
        <taxon>Embryophyta</taxon>
        <taxon>Tracheophyta</taxon>
        <taxon>Spermatophyta</taxon>
        <taxon>Magnoliopsida</taxon>
        <taxon>eudicotyledons</taxon>
        <taxon>Gunneridae</taxon>
        <taxon>Pentapetalae</taxon>
        <taxon>asterids</taxon>
        <taxon>lamiids</taxon>
        <taxon>Solanales</taxon>
        <taxon>Solanaceae</taxon>
        <taxon>Nicotianoideae</taxon>
        <taxon>Nicotianeae</taxon>
        <taxon>Nicotiana</taxon>
    </lineage>
</organism>
<keyword evidence="2" id="KW-1133">Transmembrane helix</keyword>
<gene>
    <name evidence="4" type="primary">LOC104222506</name>
</gene>
<dbReference type="Gene3D" id="3.40.30.10">
    <property type="entry name" value="Glutaredoxin"/>
    <property type="match status" value="1"/>
</dbReference>
<dbReference type="RefSeq" id="XP_009772039.1">
    <property type="nucleotide sequence ID" value="XM_009773737.1"/>
</dbReference>
<dbReference type="Proteomes" id="UP000189701">
    <property type="component" value="Unplaced"/>
</dbReference>